<dbReference type="EMBL" id="AP026073">
    <property type="protein sequence ID" value="BDM73741.1"/>
    <property type="molecule type" value="Genomic_DNA"/>
</dbReference>
<organism evidence="1 2">
    <name type="scientific">Streptomyces nigrescens</name>
    <dbReference type="NCBI Taxonomy" id="1920"/>
    <lineage>
        <taxon>Bacteria</taxon>
        <taxon>Bacillati</taxon>
        <taxon>Actinomycetota</taxon>
        <taxon>Actinomycetes</taxon>
        <taxon>Kitasatosporales</taxon>
        <taxon>Streptomycetaceae</taxon>
        <taxon>Streptomyces</taxon>
    </lineage>
</organism>
<sequence>MSCTESDLLAADDGRLEEVFRAAPAGEVPRGPMEGTAILGAGTSLVQPIAALVRLAAWRGKVFSPEGGYLSNRLGPFDALAVLARVAPGPSLLDERECIVIDYSRTSLVAGGVRDEIRQVGPGLYLGAIWLFGTSRIGWFTLRTPETDRGAGGAPGRPEG</sequence>
<proteinExistence type="predicted"/>
<reference evidence="1" key="1">
    <citation type="submission" date="2022-06" db="EMBL/GenBank/DDBJ databases">
        <title>Complete genome sequence of Streptomyces nigrescens HEK616.</title>
        <authorList>
            <person name="Asamizu S."/>
            <person name="Onaka H."/>
        </authorList>
    </citation>
    <scope>NUCLEOTIDE SEQUENCE</scope>
    <source>
        <strain evidence="1">HEK616</strain>
    </source>
</reference>
<accession>A0ABN6R6Z4</accession>
<evidence type="ECO:0000313" key="2">
    <source>
        <dbReference type="Proteomes" id="UP001059597"/>
    </source>
</evidence>
<evidence type="ECO:0000313" key="1">
    <source>
        <dbReference type="EMBL" id="BDM73741.1"/>
    </source>
</evidence>
<gene>
    <name evidence="1" type="ORF">HEK616_72280</name>
</gene>
<protein>
    <submittedName>
        <fullName evidence="1">Uncharacterized protein</fullName>
    </submittedName>
</protein>
<dbReference type="Proteomes" id="UP001059597">
    <property type="component" value="Chromosome"/>
</dbReference>
<dbReference type="RefSeq" id="WP_261956920.1">
    <property type="nucleotide sequence ID" value="NZ_AP026073.1"/>
</dbReference>
<name>A0ABN6R6Z4_STRNI</name>
<keyword evidence="2" id="KW-1185">Reference proteome</keyword>